<feature type="domain" description="N-acetyltransferase" evidence="3">
    <location>
        <begin position="1"/>
        <end position="163"/>
    </location>
</feature>
<dbReference type="GO" id="GO:0016747">
    <property type="term" value="F:acyltransferase activity, transferring groups other than amino-acyl groups"/>
    <property type="evidence" value="ECO:0007669"/>
    <property type="project" value="InterPro"/>
</dbReference>
<protein>
    <recommendedName>
        <fullName evidence="3">N-acetyltransferase domain-containing protein</fullName>
    </recommendedName>
</protein>
<evidence type="ECO:0000313" key="4">
    <source>
        <dbReference type="EMBL" id="BDW84835.1"/>
    </source>
</evidence>
<keyword evidence="2" id="KW-0012">Acyltransferase</keyword>
<dbReference type="Pfam" id="PF00583">
    <property type="entry name" value="Acetyltransf_1"/>
    <property type="match status" value="1"/>
</dbReference>
<dbReference type="InterPro" id="IPR016181">
    <property type="entry name" value="Acyl_CoA_acyltransferase"/>
</dbReference>
<proteinExistence type="predicted"/>
<sequence>MTIRRLDPSDWARFREIRLDMLRTAPTAFGSTQEEWAAKPERDIRDWLAKIHTLGLFDGPRLVGTAAFHRQTSPRATHRAEVIAVYLRPAARGQGHALTLLAALADAAKTQGIVQLDLHVADWNAPAIALYERAGFATTGRMPRAMRHGGRFSDTLIMVRALDTP</sequence>
<evidence type="ECO:0000256" key="1">
    <source>
        <dbReference type="ARBA" id="ARBA00022679"/>
    </source>
</evidence>
<gene>
    <name evidence="4" type="ORF">MACH21_10120</name>
</gene>
<keyword evidence="5" id="KW-1185">Reference proteome</keyword>
<dbReference type="Proteomes" id="UP001337723">
    <property type="component" value="Chromosome"/>
</dbReference>
<reference evidence="4 5" key="1">
    <citation type="submission" date="2023-01" db="EMBL/GenBank/DDBJ databases">
        <title>Complete genome sequence of Roseicyclus marinus strain Dej080120_10.</title>
        <authorList>
            <person name="Ueki S."/>
            <person name="Maruyama F."/>
        </authorList>
    </citation>
    <scope>NUCLEOTIDE SEQUENCE [LARGE SCALE GENOMIC DNA]</scope>
    <source>
        <strain evidence="4 5">Dej080120_10</strain>
    </source>
</reference>
<keyword evidence="1" id="KW-0808">Transferase</keyword>
<dbReference type="KEGG" id="rmai:MACH21_10120"/>
<dbReference type="InterPro" id="IPR050832">
    <property type="entry name" value="Bact_Acetyltransf"/>
</dbReference>
<dbReference type="PANTHER" id="PTHR43877">
    <property type="entry name" value="AMINOALKYLPHOSPHONATE N-ACETYLTRANSFERASE-RELATED-RELATED"/>
    <property type="match status" value="1"/>
</dbReference>
<dbReference type="SUPFAM" id="SSF55729">
    <property type="entry name" value="Acyl-CoA N-acyltransferases (Nat)"/>
    <property type="match status" value="1"/>
</dbReference>
<accession>A0AA48HBP4</accession>
<dbReference type="EMBL" id="AP027266">
    <property type="protein sequence ID" value="BDW84835.1"/>
    <property type="molecule type" value="Genomic_DNA"/>
</dbReference>
<dbReference type="PANTHER" id="PTHR43877:SF1">
    <property type="entry name" value="ACETYLTRANSFERASE"/>
    <property type="match status" value="1"/>
</dbReference>
<dbReference type="RefSeq" id="WP_338275024.1">
    <property type="nucleotide sequence ID" value="NZ_AP027266.1"/>
</dbReference>
<dbReference type="PROSITE" id="PS51186">
    <property type="entry name" value="GNAT"/>
    <property type="match status" value="1"/>
</dbReference>
<evidence type="ECO:0000259" key="3">
    <source>
        <dbReference type="PROSITE" id="PS51186"/>
    </source>
</evidence>
<evidence type="ECO:0000313" key="5">
    <source>
        <dbReference type="Proteomes" id="UP001337723"/>
    </source>
</evidence>
<dbReference type="InterPro" id="IPR000182">
    <property type="entry name" value="GNAT_dom"/>
</dbReference>
<name>A0AA48HBP4_9RHOB</name>
<organism evidence="4 5">
    <name type="scientific">Roseicyclus marinus</name>
    <dbReference type="NCBI Taxonomy" id="2161673"/>
    <lineage>
        <taxon>Bacteria</taxon>
        <taxon>Pseudomonadati</taxon>
        <taxon>Pseudomonadota</taxon>
        <taxon>Alphaproteobacteria</taxon>
        <taxon>Rhodobacterales</taxon>
        <taxon>Roseobacteraceae</taxon>
        <taxon>Roseicyclus</taxon>
    </lineage>
</organism>
<evidence type="ECO:0000256" key="2">
    <source>
        <dbReference type="ARBA" id="ARBA00023315"/>
    </source>
</evidence>
<dbReference type="AlphaFoldDB" id="A0AA48HBP4"/>
<dbReference type="Gene3D" id="3.40.630.30">
    <property type="match status" value="1"/>
</dbReference>